<keyword evidence="10 15" id="KW-0520">NAD</keyword>
<evidence type="ECO:0000259" key="18">
    <source>
        <dbReference type="PROSITE" id="PS51059"/>
    </source>
</evidence>
<evidence type="ECO:0000256" key="14">
    <source>
        <dbReference type="ARBA" id="ARBA00033987"/>
    </source>
</evidence>
<dbReference type="GO" id="GO:0003950">
    <property type="term" value="F:NAD+ poly-ADP-ribosyltransferase activity"/>
    <property type="evidence" value="ECO:0007669"/>
    <property type="project" value="UniProtKB-UniRule"/>
</dbReference>
<accession>A0A6B2KXW8</accession>
<evidence type="ECO:0000313" key="21">
    <source>
        <dbReference type="EMBL" id="NDV29594.1"/>
    </source>
</evidence>
<keyword evidence="2 15" id="KW-0328">Glycosyltransferase</keyword>
<dbReference type="InterPro" id="IPR004102">
    <property type="entry name" value="Poly(ADP-ribose)pol_reg_dom"/>
</dbReference>
<feature type="region of interest" description="Disordered" evidence="16">
    <location>
        <begin position="163"/>
        <end position="190"/>
    </location>
</feature>
<dbReference type="FunFam" id="1.20.142.10:FF:000002">
    <property type="entry name" value="Poly [ADP-ribose] polymerase"/>
    <property type="match status" value="1"/>
</dbReference>
<dbReference type="Pfam" id="PF21728">
    <property type="entry name" value="PADR1_N"/>
    <property type="match status" value="1"/>
</dbReference>
<evidence type="ECO:0000256" key="15">
    <source>
        <dbReference type="RuleBase" id="RU362114"/>
    </source>
</evidence>
<keyword evidence="4" id="KW-0548">Nucleotidyltransferase</keyword>
<dbReference type="Gene3D" id="3.90.640.80">
    <property type="match status" value="1"/>
</dbReference>
<protein>
    <recommendedName>
        <fullName evidence="15">Poly [ADP-ribose] polymerase</fullName>
        <shortName evidence="15">PARP</shortName>
        <ecNumber evidence="15">2.4.2.-</ecNumber>
    </recommendedName>
</protein>
<feature type="domain" description="WGR" evidence="20">
    <location>
        <begin position="334"/>
        <end position="429"/>
    </location>
</feature>
<dbReference type="PROSITE" id="PS52007">
    <property type="entry name" value="PADR1"/>
    <property type="match status" value="1"/>
</dbReference>
<dbReference type="Gene3D" id="3.90.228.10">
    <property type="match status" value="1"/>
</dbReference>
<dbReference type="InterPro" id="IPR012317">
    <property type="entry name" value="Poly(ADP-ribose)pol_cat_dom"/>
</dbReference>
<dbReference type="PROSITE" id="PS50172">
    <property type="entry name" value="BRCT"/>
    <property type="match status" value="1"/>
</dbReference>
<dbReference type="GO" id="GO:1990404">
    <property type="term" value="F:NAD+-protein mono-ADP-ribosyltransferase activity"/>
    <property type="evidence" value="ECO:0007669"/>
    <property type="project" value="TreeGrafter"/>
</dbReference>
<evidence type="ECO:0000259" key="20">
    <source>
        <dbReference type="PROSITE" id="PS51977"/>
    </source>
</evidence>
<dbReference type="CDD" id="cd01437">
    <property type="entry name" value="parp_like"/>
    <property type="match status" value="1"/>
</dbReference>
<evidence type="ECO:0000259" key="17">
    <source>
        <dbReference type="PROSITE" id="PS50172"/>
    </source>
</evidence>
<keyword evidence="12" id="KW-0539">Nucleus</keyword>
<dbReference type="Pfam" id="PF00533">
    <property type="entry name" value="BRCT"/>
    <property type="match status" value="1"/>
</dbReference>
<name>A0A6B2KXW8_9EUKA</name>
<feature type="domain" description="BRCT" evidence="17">
    <location>
        <begin position="193"/>
        <end position="286"/>
    </location>
</feature>
<dbReference type="InterPro" id="IPR036420">
    <property type="entry name" value="BRCT_dom_sf"/>
</dbReference>
<dbReference type="PANTHER" id="PTHR10459:SF66">
    <property type="entry name" value="PROTEIN MONO-ADP-RIBOSYLTRANSFERASE PARP3"/>
    <property type="match status" value="1"/>
</dbReference>
<dbReference type="AlphaFoldDB" id="A0A6B2KXW8"/>
<dbReference type="SMART" id="SM01335">
    <property type="entry name" value="PADR1"/>
    <property type="match status" value="1"/>
</dbReference>
<dbReference type="InterPro" id="IPR036616">
    <property type="entry name" value="Poly(ADP-ribose)pol_reg_dom_sf"/>
</dbReference>
<dbReference type="Gene3D" id="1.20.142.10">
    <property type="entry name" value="Poly(ADP-ribose) polymerase, regulatory domain"/>
    <property type="match status" value="1"/>
</dbReference>
<dbReference type="InterPro" id="IPR036930">
    <property type="entry name" value="WGR_dom_sf"/>
</dbReference>
<keyword evidence="11" id="KW-0238">DNA-binding</keyword>
<dbReference type="SMART" id="SM00292">
    <property type="entry name" value="BRCT"/>
    <property type="match status" value="1"/>
</dbReference>
<dbReference type="InterPro" id="IPR008893">
    <property type="entry name" value="WGR_domain"/>
</dbReference>
<evidence type="ECO:0000256" key="2">
    <source>
        <dbReference type="ARBA" id="ARBA00022676"/>
    </source>
</evidence>
<comment type="catalytic activity">
    <reaction evidence="14">
        <text>NAD(+) + (ADP-D-ribosyl)n-acceptor = nicotinamide + (ADP-D-ribosyl)n+1-acceptor + H(+).</text>
        <dbReference type="EC" id="2.4.2.30"/>
    </reaction>
</comment>
<evidence type="ECO:0000256" key="13">
    <source>
        <dbReference type="ARBA" id="ARBA00024347"/>
    </source>
</evidence>
<evidence type="ECO:0000256" key="10">
    <source>
        <dbReference type="ARBA" id="ARBA00023027"/>
    </source>
</evidence>
<proteinExistence type="inferred from homology"/>
<dbReference type="EMBL" id="GIBP01000625">
    <property type="protein sequence ID" value="NDV29594.1"/>
    <property type="molecule type" value="Transcribed_RNA"/>
</dbReference>
<dbReference type="EC" id="2.4.2.-" evidence="15"/>
<keyword evidence="9" id="KW-0862">Zinc</keyword>
<dbReference type="SUPFAM" id="SSF142921">
    <property type="entry name" value="WGR domain-like"/>
    <property type="match status" value="1"/>
</dbReference>
<evidence type="ECO:0000256" key="12">
    <source>
        <dbReference type="ARBA" id="ARBA00023242"/>
    </source>
</evidence>
<dbReference type="Pfam" id="PF00644">
    <property type="entry name" value="PARP"/>
    <property type="match status" value="1"/>
</dbReference>
<evidence type="ECO:0000256" key="16">
    <source>
        <dbReference type="SAM" id="MobiDB-lite"/>
    </source>
</evidence>
<dbReference type="InterPro" id="IPR050800">
    <property type="entry name" value="ARTD/PARP"/>
</dbReference>
<dbReference type="GO" id="GO:0035861">
    <property type="term" value="C:site of double-strand break"/>
    <property type="evidence" value="ECO:0007669"/>
    <property type="project" value="TreeGrafter"/>
</dbReference>
<keyword evidence="7" id="KW-0013">ADP-ribosylation</keyword>
<dbReference type="PROSITE" id="PS51059">
    <property type="entry name" value="PARP_CATALYTIC"/>
    <property type="match status" value="1"/>
</dbReference>
<dbReference type="GO" id="GO:0003677">
    <property type="term" value="F:DNA binding"/>
    <property type="evidence" value="ECO:0007669"/>
    <property type="project" value="UniProtKB-KW"/>
</dbReference>
<dbReference type="SUPFAM" id="SSF47587">
    <property type="entry name" value="Domain of poly(ADP-ribose) polymerase"/>
    <property type="match status" value="1"/>
</dbReference>
<dbReference type="GO" id="GO:0005730">
    <property type="term" value="C:nucleolus"/>
    <property type="evidence" value="ECO:0007669"/>
    <property type="project" value="TreeGrafter"/>
</dbReference>
<keyword evidence="6" id="KW-0677">Repeat</keyword>
<evidence type="ECO:0000256" key="8">
    <source>
        <dbReference type="ARBA" id="ARBA00022771"/>
    </source>
</evidence>
<reference evidence="21" key="1">
    <citation type="journal article" date="2020" name="J. Eukaryot. Microbiol.">
        <title>De novo Sequencing, Assembly and Annotation of the Transcriptome for the Free-Living Testate Amoeba Arcella intermedia.</title>
        <authorList>
            <person name="Ribeiro G.M."/>
            <person name="Porfirio-Sousa A.L."/>
            <person name="Maurer-Alcala X.X."/>
            <person name="Katz L.A."/>
            <person name="Lahr D.J.G."/>
        </authorList>
    </citation>
    <scope>NUCLEOTIDE SEQUENCE</scope>
</reference>
<dbReference type="Pfam" id="PF02877">
    <property type="entry name" value="PARP_reg"/>
    <property type="match status" value="1"/>
</dbReference>
<dbReference type="SUPFAM" id="SSF56399">
    <property type="entry name" value="ADP-ribosylation"/>
    <property type="match status" value="1"/>
</dbReference>
<feature type="domain" description="PARP alpha-helical" evidence="19">
    <location>
        <begin position="453"/>
        <end position="569"/>
    </location>
</feature>
<dbReference type="PROSITE" id="PS51977">
    <property type="entry name" value="WGR"/>
    <property type="match status" value="1"/>
</dbReference>
<dbReference type="GO" id="GO:0016779">
    <property type="term" value="F:nucleotidyltransferase activity"/>
    <property type="evidence" value="ECO:0007669"/>
    <property type="project" value="UniProtKB-KW"/>
</dbReference>
<comment type="subcellular location">
    <subcellularLocation>
        <location evidence="1">Nucleus</location>
    </subcellularLocation>
</comment>
<evidence type="ECO:0000256" key="1">
    <source>
        <dbReference type="ARBA" id="ARBA00004123"/>
    </source>
</evidence>
<evidence type="ECO:0000256" key="4">
    <source>
        <dbReference type="ARBA" id="ARBA00022695"/>
    </source>
</evidence>
<organism evidence="21">
    <name type="scientific">Arcella intermedia</name>
    <dbReference type="NCBI Taxonomy" id="1963864"/>
    <lineage>
        <taxon>Eukaryota</taxon>
        <taxon>Amoebozoa</taxon>
        <taxon>Tubulinea</taxon>
        <taxon>Elardia</taxon>
        <taxon>Arcellinida</taxon>
        <taxon>Sphaerothecina</taxon>
        <taxon>Arcellidae</taxon>
        <taxon>Arcella</taxon>
    </lineage>
</organism>
<evidence type="ECO:0000256" key="5">
    <source>
        <dbReference type="ARBA" id="ARBA00022723"/>
    </source>
</evidence>
<keyword evidence="8" id="KW-0863">Zinc-finger</keyword>
<evidence type="ECO:0000256" key="6">
    <source>
        <dbReference type="ARBA" id="ARBA00022737"/>
    </source>
</evidence>
<dbReference type="SUPFAM" id="SSF52113">
    <property type="entry name" value="BRCT domain"/>
    <property type="match status" value="1"/>
</dbReference>
<comment type="similarity">
    <text evidence="13">Belongs to the ARTD/PARP family.</text>
</comment>
<feature type="domain" description="PARP catalytic" evidence="18">
    <location>
        <begin position="572"/>
        <end position="793"/>
    </location>
</feature>
<keyword evidence="3 15" id="KW-0808">Transferase</keyword>
<evidence type="ECO:0000256" key="3">
    <source>
        <dbReference type="ARBA" id="ARBA00022679"/>
    </source>
</evidence>
<keyword evidence="5" id="KW-0479">Metal-binding</keyword>
<evidence type="ECO:0000256" key="9">
    <source>
        <dbReference type="ARBA" id="ARBA00022833"/>
    </source>
</evidence>
<dbReference type="InterPro" id="IPR001357">
    <property type="entry name" value="BRCT_dom"/>
</dbReference>
<sequence>MSSVDKKTIRDIIQGDYKEPISFGKTSMLNEFDFLEGFKKKNEIVDKKRNNDLTWKIKDRLNHEYGDILQLKAILKHNNQKYSGGTDDLLTRIADGEMNGALGPCPNCSSMLIALNDGKFLCKGYQSAWQKCDYITTDPPRAGSWSYPSSAEIAALAHQIKTQKSKKKRKLEEATAGAPKQNDKEKKRKVTPNKKELFKPCVFFLFGDLPNKVDLMDTIEKNGGTIAVNLNESVTHMITLKEHLVEFNYTANVRTAKKMEIPILDPGYVYLCVQCSTLDVMEGFILWKDGAIVEKAAPFKNNPFDLIKNQLLEKKDFSAAIIPPDENCSWNDGGSHVLNESSDIYSVTLNLTDVVSGKNSFYIIQIVENKKKKKWLLFQRWGRVSKVGGTKETEFDDKMVAISEFKERYFEKTRNRWGEEFVKKPGAYYPVDIDYSDYLPETAPTESNPNKNTSLLNPAVQELVSLIFDEEIMNESLKTLGIDTDTMPLGKLGYSAIMKGRQILEEIENSLKTGNKKFIVEGSNRYYTIIPHNFGFFKPPLLDTEEKLQREFELLNTLADIEVTKKLSESSDDMTSKYLSLKNEIIPLSDKDEEWTRIFNYVKNTSENQDLKICHIYKLNRDGEKALFSNHDSVTYRKLLWHGSCVSVFGSILSTGLKIMPHSGGRVGSGLYFADMFSKSANYLGYSQNKALILLNEVALGSMEKIREDVPHYTAPSSGYNSVLAEGRVMPDENGDYLDRFLSASGNPVIIPQGEAKTKNFKTSFSHNEYLVYDQTQVAMKYLLMLEMKSSWF</sequence>
<dbReference type="SMART" id="SM00773">
    <property type="entry name" value="WGR"/>
    <property type="match status" value="1"/>
</dbReference>
<dbReference type="PANTHER" id="PTHR10459">
    <property type="entry name" value="DNA LIGASE"/>
    <property type="match status" value="1"/>
</dbReference>
<dbReference type="Pfam" id="PF05406">
    <property type="entry name" value="WGR"/>
    <property type="match status" value="1"/>
</dbReference>
<dbReference type="Gene3D" id="3.40.50.10190">
    <property type="entry name" value="BRCT domain"/>
    <property type="match status" value="1"/>
</dbReference>
<evidence type="ECO:0000256" key="7">
    <source>
        <dbReference type="ARBA" id="ARBA00022765"/>
    </source>
</evidence>
<dbReference type="Pfam" id="PF08063">
    <property type="entry name" value="Zn_ribbon_PADR1"/>
    <property type="match status" value="1"/>
</dbReference>
<dbReference type="PROSITE" id="PS51060">
    <property type="entry name" value="PARP_ALPHA_HD"/>
    <property type="match status" value="1"/>
</dbReference>
<evidence type="ECO:0000259" key="19">
    <source>
        <dbReference type="PROSITE" id="PS51060"/>
    </source>
</evidence>
<dbReference type="CDD" id="cd08001">
    <property type="entry name" value="WGR_PARP1_like"/>
    <property type="match status" value="1"/>
</dbReference>
<evidence type="ECO:0000256" key="11">
    <source>
        <dbReference type="ARBA" id="ARBA00023125"/>
    </source>
</evidence>
<dbReference type="InterPro" id="IPR012982">
    <property type="entry name" value="PARP1-like_PADR1_Zn_ribbon"/>
</dbReference>
<dbReference type="InterPro" id="IPR049296">
    <property type="entry name" value="PARP1-like_PADR1_N"/>
</dbReference>
<dbReference type="GO" id="GO:0006302">
    <property type="term" value="P:double-strand break repair"/>
    <property type="evidence" value="ECO:0007669"/>
    <property type="project" value="TreeGrafter"/>
</dbReference>
<dbReference type="GO" id="GO:0070212">
    <property type="term" value="P:protein poly-ADP-ribosylation"/>
    <property type="evidence" value="ECO:0007669"/>
    <property type="project" value="TreeGrafter"/>
</dbReference>
<dbReference type="GO" id="GO:0008270">
    <property type="term" value="F:zinc ion binding"/>
    <property type="evidence" value="ECO:0007669"/>
    <property type="project" value="UniProtKB-KW"/>
</dbReference>